<evidence type="ECO:0000256" key="1">
    <source>
        <dbReference type="SAM" id="MobiDB-lite"/>
    </source>
</evidence>
<organism evidence="2 3">
    <name type="scientific">Coniochaeta pulveracea</name>
    <dbReference type="NCBI Taxonomy" id="177199"/>
    <lineage>
        <taxon>Eukaryota</taxon>
        <taxon>Fungi</taxon>
        <taxon>Dikarya</taxon>
        <taxon>Ascomycota</taxon>
        <taxon>Pezizomycotina</taxon>
        <taxon>Sordariomycetes</taxon>
        <taxon>Sordariomycetidae</taxon>
        <taxon>Coniochaetales</taxon>
        <taxon>Coniochaetaceae</taxon>
        <taxon>Coniochaeta</taxon>
    </lineage>
</organism>
<sequence length="114" mass="13304">MAEQILACAFLPQKRQDAKRKRQSLEVQLEHTKRVKHEPQEEEVDWNQRFVSNPPDNHQANVNAQLTHSYIHSAANVYDNISYDQADTYVQGTDLQGDDFDPWGREGYLYRGNE</sequence>
<evidence type="ECO:0000313" key="2">
    <source>
        <dbReference type="EMBL" id="RKU48968.1"/>
    </source>
</evidence>
<feature type="compositionally biased region" description="Polar residues" evidence="1">
    <location>
        <begin position="49"/>
        <end position="60"/>
    </location>
</feature>
<proteinExistence type="predicted"/>
<keyword evidence="3" id="KW-1185">Reference proteome</keyword>
<dbReference type="Proteomes" id="UP000275385">
    <property type="component" value="Unassembled WGS sequence"/>
</dbReference>
<dbReference type="AlphaFoldDB" id="A0A420YM66"/>
<dbReference type="EMBL" id="QVQW01000003">
    <property type="protein sequence ID" value="RKU48968.1"/>
    <property type="molecule type" value="Genomic_DNA"/>
</dbReference>
<name>A0A420YM66_9PEZI</name>
<comment type="caution">
    <text evidence="2">The sequence shown here is derived from an EMBL/GenBank/DDBJ whole genome shotgun (WGS) entry which is preliminary data.</text>
</comment>
<reference evidence="2 3" key="1">
    <citation type="submission" date="2018-08" db="EMBL/GenBank/DDBJ databases">
        <title>Draft genome of the lignicolous fungus Coniochaeta pulveracea.</title>
        <authorList>
            <person name="Borstlap C.J."/>
            <person name="De Witt R.N."/>
            <person name="Botha A."/>
            <person name="Volschenk H."/>
        </authorList>
    </citation>
    <scope>NUCLEOTIDE SEQUENCE [LARGE SCALE GENOMIC DNA]</scope>
    <source>
        <strain evidence="2 3">CAB683</strain>
    </source>
</reference>
<protein>
    <submittedName>
        <fullName evidence="2">Uncharacterized protein</fullName>
    </submittedName>
</protein>
<feature type="region of interest" description="Disordered" evidence="1">
    <location>
        <begin position="32"/>
        <end position="60"/>
    </location>
</feature>
<evidence type="ECO:0000313" key="3">
    <source>
        <dbReference type="Proteomes" id="UP000275385"/>
    </source>
</evidence>
<gene>
    <name evidence="2" type="ORF">DL546_009463</name>
</gene>
<accession>A0A420YM66</accession>